<dbReference type="EMBL" id="RBIL01000001">
    <property type="protein sequence ID" value="RKQ93947.1"/>
    <property type="molecule type" value="Genomic_DNA"/>
</dbReference>
<dbReference type="InterPro" id="IPR052022">
    <property type="entry name" value="26kDa_periplasmic_antigen"/>
</dbReference>
<comment type="caution">
    <text evidence="3">The sequence shown here is derived from an EMBL/GenBank/DDBJ whole genome shotgun (WGS) entry which is preliminary data.</text>
</comment>
<dbReference type="PANTHER" id="PTHR34387">
    <property type="entry name" value="SLR1258 PROTEIN"/>
    <property type="match status" value="1"/>
</dbReference>
<feature type="chain" id="PRO_5025044089" description="DUF541 domain-containing protein" evidence="2">
    <location>
        <begin position="21"/>
        <end position="246"/>
    </location>
</feature>
<protein>
    <recommendedName>
        <fullName evidence="5">DUF541 domain-containing protein</fullName>
    </recommendedName>
</protein>
<keyword evidence="2" id="KW-0732">Signal</keyword>
<feature type="region of interest" description="Disordered" evidence="1">
    <location>
        <begin position="192"/>
        <end position="230"/>
    </location>
</feature>
<organism evidence="3 4">
    <name type="scientific">Solirubrobacter pauli</name>
    <dbReference type="NCBI Taxonomy" id="166793"/>
    <lineage>
        <taxon>Bacteria</taxon>
        <taxon>Bacillati</taxon>
        <taxon>Actinomycetota</taxon>
        <taxon>Thermoleophilia</taxon>
        <taxon>Solirubrobacterales</taxon>
        <taxon>Solirubrobacteraceae</taxon>
        <taxon>Solirubrobacter</taxon>
    </lineage>
</organism>
<dbReference type="PANTHER" id="PTHR34387:SF2">
    <property type="entry name" value="SLR1258 PROTEIN"/>
    <property type="match status" value="1"/>
</dbReference>
<keyword evidence="4" id="KW-1185">Reference proteome</keyword>
<feature type="signal peptide" evidence="2">
    <location>
        <begin position="1"/>
        <end position="20"/>
    </location>
</feature>
<evidence type="ECO:0000313" key="3">
    <source>
        <dbReference type="EMBL" id="RKQ93947.1"/>
    </source>
</evidence>
<dbReference type="Gene3D" id="3.30.110.170">
    <property type="entry name" value="Protein of unknown function (DUF541), domain 1"/>
    <property type="match status" value="1"/>
</dbReference>
<proteinExistence type="predicted"/>
<name>A0A660LFN7_9ACTN</name>
<dbReference type="Pfam" id="PF04402">
    <property type="entry name" value="SIMPL"/>
    <property type="match status" value="1"/>
</dbReference>
<dbReference type="Proteomes" id="UP000278962">
    <property type="component" value="Unassembled WGS sequence"/>
</dbReference>
<dbReference type="Gene3D" id="3.30.70.2970">
    <property type="entry name" value="Protein of unknown function (DUF541), domain 2"/>
    <property type="match status" value="1"/>
</dbReference>
<feature type="compositionally biased region" description="Gly residues" evidence="1">
    <location>
        <begin position="207"/>
        <end position="220"/>
    </location>
</feature>
<evidence type="ECO:0000313" key="4">
    <source>
        <dbReference type="Proteomes" id="UP000278962"/>
    </source>
</evidence>
<accession>A0A660LFN7</accession>
<evidence type="ECO:0008006" key="5">
    <source>
        <dbReference type="Google" id="ProtNLM"/>
    </source>
</evidence>
<dbReference type="InterPro" id="IPR007497">
    <property type="entry name" value="SIMPL/DUF541"/>
</dbReference>
<dbReference type="AlphaFoldDB" id="A0A660LFN7"/>
<dbReference type="OrthoDB" id="9813144at2"/>
<dbReference type="RefSeq" id="WP_121252521.1">
    <property type="nucleotide sequence ID" value="NZ_RBIL01000001.1"/>
</dbReference>
<sequence>MRSALLAGLAVLAFAAPAAAQTPTPTPDTTPTIAADGVGLATATPDVASFAVYVSEQGRSTAKARNATNRVARAITSAATAAGVAPADIRTVSVNISRSRVKPKRRPAYTRYTARQYLTFTVRDVTKVGPLMDAAADAGADNIEGPEYGFADPSAGRLLATRAAIADARKRADDAAAQTGLRITGVRSVILAPDGDDNGDSGVQNLSGGGDEQAASGGGDSDPTSVSSGTRRFVEQVRVVFTAVPL</sequence>
<gene>
    <name evidence="3" type="ORF">C8N24_3823</name>
</gene>
<dbReference type="GO" id="GO:0006974">
    <property type="term" value="P:DNA damage response"/>
    <property type="evidence" value="ECO:0007669"/>
    <property type="project" value="TreeGrafter"/>
</dbReference>
<evidence type="ECO:0000256" key="1">
    <source>
        <dbReference type="SAM" id="MobiDB-lite"/>
    </source>
</evidence>
<reference evidence="3 4" key="1">
    <citation type="submission" date="2018-10" db="EMBL/GenBank/DDBJ databases">
        <title>Genomic Encyclopedia of Archaeal and Bacterial Type Strains, Phase II (KMG-II): from individual species to whole genera.</title>
        <authorList>
            <person name="Goeker M."/>
        </authorList>
    </citation>
    <scope>NUCLEOTIDE SEQUENCE [LARGE SCALE GENOMIC DNA]</scope>
    <source>
        <strain evidence="3 4">DSM 14954</strain>
    </source>
</reference>
<evidence type="ECO:0000256" key="2">
    <source>
        <dbReference type="SAM" id="SignalP"/>
    </source>
</evidence>